<dbReference type="Pfam" id="PF03649">
    <property type="entry name" value="UPF0014"/>
    <property type="match status" value="1"/>
</dbReference>
<feature type="transmembrane region" description="Helical" evidence="6">
    <location>
        <begin position="223"/>
        <end position="246"/>
    </location>
</feature>
<dbReference type="Proteomes" id="UP000231658">
    <property type="component" value="Unassembled WGS sequence"/>
</dbReference>
<evidence type="ECO:0000256" key="5">
    <source>
        <dbReference type="ARBA" id="ARBA00023136"/>
    </source>
</evidence>
<sequence>MISIGYEELALGSVLLLMHGAISLVYRTGVAVSLLIASVRMVVQLGLMAYVLGFLFASEMPLWTMLAVIVMIGFAGYEIMARQKRPIGGGWGYGIGISSVFMSATLVTVFALFVQIKPDPWYEARYAVPLLGMVLGNTMTGISIGLATLTSNLKQESDAIEARLALGHTKWQACETVVRQSLHTGMIGIVNSMSAAGLVFIPGMMTGQLMAGADPIEAAKYQALVMFLIAGGTAIGTTMAIFLGVYRLTDERHRLRLDRLYVKM</sequence>
<keyword evidence="8" id="KW-1185">Reference proteome</keyword>
<proteinExistence type="inferred from homology"/>
<dbReference type="PANTHER" id="PTHR30028:SF0">
    <property type="entry name" value="PROTEIN ALUMINUM SENSITIVE 3"/>
    <property type="match status" value="1"/>
</dbReference>
<evidence type="ECO:0000313" key="8">
    <source>
        <dbReference type="Proteomes" id="UP000231658"/>
    </source>
</evidence>
<reference evidence="7 8" key="1">
    <citation type="submission" date="2016-07" db="EMBL/GenBank/DDBJ databases">
        <authorList>
            <person name="Lefevre C.T."/>
        </authorList>
    </citation>
    <scope>NUCLEOTIDE SEQUENCE [LARGE SCALE GENOMIC DNA]</scope>
    <source>
        <strain evidence="7">PR1</strain>
    </source>
</reference>
<organism evidence="7 8">
    <name type="scientific">Candidatus Terasakiella magnetica</name>
    <dbReference type="NCBI Taxonomy" id="1867952"/>
    <lineage>
        <taxon>Bacteria</taxon>
        <taxon>Pseudomonadati</taxon>
        <taxon>Pseudomonadota</taxon>
        <taxon>Alphaproteobacteria</taxon>
        <taxon>Rhodospirillales</taxon>
        <taxon>Terasakiellaceae</taxon>
        <taxon>Terasakiella</taxon>
    </lineage>
</organism>
<dbReference type="AlphaFoldDB" id="A0A1C3RK01"/>
<feature type="transmembrane region" description="Helical" evidence="6">
    <location>
        <begin position="6"/>
        <end position="26"/>
    </location>
</feature>
<comment type="similarity">
    <text evidence="2">Belongs to the UPF0014 family.</text>
</comment>
<feature type="transmembrane region" description="Helical" evidence="6">
    <location>
        <begin position="62"/>
        <end position="79"/>
    </location>
</feature>
<evidence type="ECO:0000256" key="1">
    <source>
        <dbReference type="ARBA" id="ARBA00004141"/>
    </source>
</evidence>
<keyword evidence="3 6" id="KW-0812">Transmembrane</keyword>
<evidence type="ECO:0000256" key="6">
    <source>
        <dbReference type="SAM" id="Phobius"/>
    </source>
</evidence>
<feature type="transmembrane region" description="Helical" evidence="6">
    <location>
        <begin position="91"/>
        <end position="114"/>
    </location>
</feature>
<protein>
    <submittedName>
        <fullName evidence="7">YbbM seven transmembrane helix protein</fullName>
    </submittedName>
</protein>
<evidence type="ECO:0000256" key="4">
    <source>
        <dbReference type="ARBA" id="ARBA00022989"/>
    </source>
</evidence>
<feature type="transmembrane region" description="Helical" evidence="6">
    <location>
        <begin position="126"/>
        <end position="149"/>
    </location>
</feature>
<keyword evidence="4 6" id="KW-1133">Transmembrane helix</keyword>
<dbReference type="PANTHER" id="PTHR30028">
    <property type="entry name" value="UPF0014 INNER MEMBRANE PROTEIN YBBM-RELATED"/>
    <property type="match status" value="1"/>
</dbReference>
<gene>
    <name evidence="7" type="ORF">MTBPR1_60066</name>
</gene>
<dbReference type="RefSeq" id="WP_069189579.1">
    <property type="nucleotide sequence ID" value="NZ_FLYE01000045.1"/>
</dbReference>
<dbReference type="GO" id="GO:0005886">
    <property type="term" value="C:plasma membrane"/>
    <property type="evidence" value="ECO:0007669"/>
    <property type="project" value="TreeGrafter"/>
</dbReference>
<keyword evidence="5 6" id="KW-0472">Membrane</keyword>
<name>A0A1C3RK01_9PROT</name>
<dbReference type="STRING" id="1867952.MTBPR1_60066"/>
<evidence type="ECO:0000313" key="7">
    <source>
        <dbReference type="EMBL" id="SCA57553.1"/>
    </source>
</evidence>
<feature type="transmembrane region" description="Helical" evidence="6">
    <location>
        <begin position="33"/>
        <end position="56"/>
    </location>
</feature>
<dbReference type="OrthoDB" id="9791807at2"/>
<accession>A0A1C3RK01</accession>
<evidence type="ECO:0000256" key="3">
    <source>
        <dbReference type="ARBA" id="ARBA00022692"/>
    </source>
</evidence>
<comment type="subcellular location">
    <subcellularLocation>
        <location evidence="1">Membrane</location>
        <topology evidence="1">Multi-pass membrane protein</topology>
    </subcellularLocation>
</comment>
<dbReference type="EMBL" id="FLYE01000045">
    <property type="protein sequence ID" value="SCA57553.1"/>
    <property type="molecule type" value="Genomic_DNA"/>
</dbReference>
<feature type="transmembrane region" description="Helical" evidence="6">
    <location>
        <begin position="189"/>
        <end position="211"/>
    </location>
</feature>
<evidence type="ECO:0000256" key="2">
    <source>
        <dbReference type="ARBA" id="ARBA00005268"/>
    </source>
</evidence>
<dbReference type="InterPro" id="IPR005226">
    <property type="entry name" value="UPF0014_fam"/>
</dbReference>